<dbReference type="STRING" id="404692.A0A0J6Y429"/>
<dbReference type="PROSITE" id="PS50297">
    <property type="entry name" value="ANK_REP_REGION"/>
    <property type="match status" value="3"/>
</dbReference>
<feature type="compositionally biased region" description="Basic and acidic residues" evidence="2">
    <location>
        <begin position="250"/>
        <end position="259"/>
    </location>
</feature>
<feature type="repeat" description="ANK" evidence="1">
    <location>
        <begin position="20"/>
        <end position="52"/>
    </location>
</feature>
<feature type="region of interest" description="Disordered" evidence="2">
    <location>
        <begin position="162"/>
        <end position="216"/>
    </location>
</feature>
<name>A0A0J6Y429_COCIT</name>
<keyword evidence="1" id="KW-0040">ANK repeat</keyword>
<dbReference type="PANTHER" id="PTHR24118:SF99">
    <property type="entry name" value="POTE ANKYRIN DOMAIN FAMILY MEMBER 3C-RELATED"/>
    <property type="match status" value="1"/>
</dbReference>
<dbReference type="Pfam" id="PF12796">
    <property type="entry name" value="Ank_2"/>
    <property type="match status" value="2"/>
</dbReference>
<dbReference type="PRINTS" id="PR01415">
    <property type="entry name" value="ANKYRIN"/>
</dbReference>
<proteinExistence type="predicted"/>
<evidence type="ECO:0000256" key="2">
    <source>
        <dbReference type="SAM" id="MobiDB-lite"/>
    </source>
</evidence>
<dbReference type="AlphaFoldDB" id="A0A0J6Y429"/>
<dbReference type="SMART" id="SM00248">
    <property type="entry name" value="ANK"/>
    <property type="match status" value="4"/>
</dbReference>
<accession>A0A0J6Y429</accession>
<dbReference type="PANTHER" id="PTHR24118">
    <property type="entry name" value="POTE ANKYRIN DOMAIN"/>
    <property type="match status" value="1"/>
</dbReference>
<dbReference type="PROSITE" id="PS50088">
    <property type="entry name" value="ANK_REPEAT"/>
    <property type="match status" value="3"/>
</dbReference>
<reference evidence="4" key="1">
    <citation type="journal article" date="2010" name="Genome Res.">
        <title>Population genomic sequencing of Coccidioides fungi reveals recent hybridization and transposon control.</title>
        <authorList>
            <person name="Neafsey D.E."/>
            <person name="Barker B.M."/>
            <person name="Sharpton T.J."/>
            <person name="Stajich J.E."/>
            <person name="Park D.J."/>
            <person name="Whiston E."/>
            <person name="Hung C.-Y."/>
            <person name="McMahan C."/>
            <person name="White J."/>
            <person name="Sykes S."/>
            <person name="Heiman D."/>
            <person name="Young S."/>
            <person name="Zeng Q."/>
            <person name="Abouelleil A."/>
            <person name="Aftuck L."/>
            <person name="Bessette D."/>
            <person name="Brown A."/>
            <person name="FitzGerald M."/>
            <person name="Lui A."/>
            <person name="Macdonald J.P."/>
            <person name="Priest M."/>
            <person name="Orbach M.J."/>
            <person name="Galgiani J.N."/>
            <person name="Kirkland T.N."/>
            <person name="Cole G.T."/>
            <person name="Birren B.W."/>
            <person name="Henn M.R."/>
            <person name="Taylor J.W."/>
            <person name="Rounsley S.D."/>
        </authorList>
    </citation>
    <scope>NUCLEOTIDE SEQUENCE [LARGE SCALE GENOMIC DNA]</scope>
    <source>
        <strain evidence="4">RMSCC 2394</strain>
    </source>
</reference>
<feature type="compositionally biased region" description="Polar residues" evidence="2">
    <location>
        <begin position="191"/>
        <end position="209"/>
    </location>
</feature>
<protein>
    <submittedName>
        <fullName evidence="3">Ankyrin repeat and SOCS box protein 13</fullName>
    </submittedName>
</protein>
<feature type="region of interest" description="Disordered" evidence="2">
    <location>
        <begin position="250"/>
        <end position="271"/>
    </location>
</feature>
<feature type="repeat" description="ANK" evidence="1">
    <location>
        <begin position="86"/>
        <end position="118"/>
    </location>
</feature>
<organism evidence="3 4">
    <name type="scientific">Coccidioides immitis RMSCC 2394</name>
    <dbReference type="NCBI Taxonomy" id="404692"/>
    <lineage>
        <taxon>Eukaryota</taxon>
        <taxon>Fungi</taxon>
        <taxon>Dikarya</taxon>
        <taxon>Ascomycota</taxon>
        <taxon>Pezizomycotina</taxon>
        <taxon>Eurotiomycetes</taxon>
        <taxon>Eurotiomycetidae</taxon>
        <taxon>Onygenales</taxon>
        <taxon>Onygenaceae</taxon>
        <taxon>Coccidioides</taxon>
    </lineage>
</organism>
<dbReference type="Gene3D" id="1.25.40.20">
    <property type="entry name" value="Ankyrin repeat-containing domain"/>
    <property type="match status" value="2"/>
</dbReference>
<feature type="repeat" description="ANK" evidence="1">
    <location>
        <begin position="53"/>
        <end position="85"/>
    </location>
</feature>
<evidence type="ECO:0000313" key="4">
    <source>
        <dbReference type="Proteomes" id="UP000054565"/>
    </source>
</evidence>
<dbReference type="InterPro" id="IPR036770">
    <property type="entry name" value="Ankyrin_rpt-contain_sf"/>
</dbReference>
<evidence type="ECO:0000256" key="1">
    <source>
        <dbReference type="PROSITE-ProRule" id="PRU00023"/>
    </source>
</evidence>
<feature type="compositionally biased region" description="Polar residues" evidence="2">
    <location>
        <begin position="262"/>
        <end position="271"/>
    </location>
</feature>
<dbReference type="EMBL" id="DS028094">
    <property type="protein sequence ID" value="KMP03416.1"/>
    <property type="molecule type" value="Genomic_DNA"/>
</dbReference>
<dbReference type="InterPro" id="IPR002110">
    <property type="entry name" value="Ankyrin_rpt"/>
</dbReference>
<dbReference type="SUPFAM" id="SSF48403">
    <property type="entry name" value="Ankyrin repeat"/>
    <property type="match status" value="1"/>
</dbReference>
<dbReference type="Proteomes" id="UP000054565">
    <property type="component" value="Unassembled WGS sequence"/>
</dbReference>
<sequence>MEIVRQLLDNDANKNARTDSGWTPLHEAVKKKKIDIVQLLIEKDAEVNANFDNRWTPLHEAVKRKSKEIVQQLLDNGADLSAKMNSGWTPLHEAAKEGNMEIVQQLLDKGANTDARMDNGWTPLDEAITGRDITIVQLMTSTIFTFCHSSFGDARQWSLHKEANPETREPGTPAENQPEEPPTLVHKETTNPDTSTLSTVDETKTSMATSEREPTEIAQDGEEVIKLREKIQLLESVIRLKKELNALEANDRKHSRSESLDAATSNTTPAKRSSVLRLPQYAKLYKTGSYTEYRRFTSNIEFIRDANALNNEQTLAYALIGLDYIEKDLWEVHREQNPSKNNWNGLKEFLLAKSGDSLSRTRNAWRKLFSLRKSSDETDYAYLQRYREVASEIGEEFEDPVKLKKNLFIWSLDKPMRTKLDEQLEIPDSIDEIVALATRLRPGVLAAHAKARPYNHARQRRNRG</sequence>
<gene>
    <name evidence="3" type="ORF">CIRG_03108</name>
</gene>
<evidence type="ECO:0000313" key="3">
    <source>
        <dbReference type="EMBL" id="KMP03416.1"/>
    </source>
</evidence>